<feature type="domain" description="Cyclic nucleotide-binding" evidence="4">
    <location>
        <begin position="22"/>
        <end position="95"/>
    </location>
</feature>
<keyword evidence="1" id="KW-0805">Transcription regulation</keyword>
<evidence type="ECO:0000259" key="4">
    <source>
        <dbReference type="PROSITE" id="PS50042"/>
    </source>
</evidence>
<dbReference type="InterPro" id="IPR000595">
    <property type="entry name" value="cNMP-bd_dom"/>
</dbReference>
<proteinExistence type="predicted"/>
<dbReference type="FunFam" id="1.10.10.10:FF:000028">
    <property type="entry name" value="Fumarate/nitrate reduction transcriptional regulator Fnr"/>
    <property type="match status" value="1"/>
</dbReference>
<dbReference type="GO" id="GO:0003700">
    <property type="term" value="F:DNA-binding transcription factor activity"/>
    <property type="evidence" value="ECO:0007669"/>
    <property type="project" value="TreeGrafter"/>
</dbReference>
<evidence type="ECO:0000256" key="1">
    <source>
        <dbReference type="ARBA" id="ARBA00023015"/>
    </source>
</evidence>
<evidence type="ECO:0000313" key="6">
    <source>
        <dbReference type="EMBL" id="MBA1305584.1"/>
    </source>
</evidence>
<dbReference type="Proteomes" id="UP001138621">
    <property type="component" value="Unassembled WGS sequence"/>
</dbReference>
<dbReference type="InterPro" id="IPR018490">
    <property type="entry name" value="cNMP-bd_dom_sf"/>
</dbReference>
<dbReference type="InterPro" id="IPR014710">
    <property type="entry name" value="RmlC-like_jellyroll"/>
</dbReference>
<organism evidence="6 7">
    <name type="scientific">Stutzerimonas stutzeri</name>
    <name type="common">Pseudomonas stutzeri</name>
    <dbReference type="NCBI Taxonomy" id="316"/>
    <lineage>
        <taxon>Bacteria</taxon>
        <taxon>Pseudomonadati</taxon>
        <taxon>Pseudomonadota</taxon>
        <taxon>Gammaproteobacteria</taxon>
        <taxon>Pseudomonadales</taxon>
        <taxon>Pseudomonadaceae</taxon>
        <taxon>Stutzerimonas</taxon>
    </lineage>
</organism>
<dbReference type="InterPro" id="IPR050397">
    <property type="entry name" value="Env_Response_Regulators"/>
</dbReference>
<dbReference type="Pfam" id="PF13545">
    <property type="entry name" value="HTH_Crp_2"/>
    <property type="match status" value="1"/>
</dbReference>
<dbReference type="InterPro" id="IPR012318">
    <property type="entry name" value="HTH_CRP"/>
</dbReference>
<dbReference type="SUPFAM" id="SSF51206">
    <property type="entry name" value="cAMP-binding domain-like"/>
    <property type="match status" value="1"/>
</dbReference>
<evidence type="ECO:0000256" key="2">
    <source>
        <dbReference type="ARBA" id="ARBA00023125"/>
    </source>
</evidence>
<dbReference type="CDD" id="cd00038">
    <property type="entry name" value="CAP_ED"/>
    <property type="match status" value="1"/>
</dbReference>
<dbReference type="SUPFAM" id="SSF46785">
    <property type="entry name" value="Winged helix' DNA-binding domain"/>
    <property type="match status" value="1"/>
</dbReference>
<dbReference type="RefSeq" id="WP_181121388.1">
    <property type="nucleotide sequence ID" value="NZ_JAAMRD010000011.1"/>
</dbReference>
<protein>
    <submittedName>
        <fullName evidence="6">Helix-turn-helix domain-containing protein</fullName>
    </submittedName>
</protein>
<dbReference type="Gene3D" id="1.10.10.10">
    <property type="entry name" value="Winged helix-like DNA-binding domain superfamily/Winged helix DNA-binding domain"/>
    <property type="match status" value="1"/>
</dbReference>
<feature type="domain" description="HTH crp-type" evidence="5">
    <location>
        <begin position="139"/>
        <end position="212"/>
    </location>
</feature>
<dbReference type="AlphaFoldDB" id="A0AA40RT82"/>
<dbReference type="GO" id="GO:0003677">
    <property type="term" value="F:DNA binding"/>
    <property type="evidence" value="ECO:0007669"/>
    <property type="project" value="UniProtKB-KW"/>
</dbReference>
<dbReference type="PRINTS" id="PR00034">
    <property type="entry name" value="HTHCRP"/>
</dbReference>
<sequence length="240" mass="26190">MSGVCLPSVLAVDDLPTDQTRLRTLTLAKGQVLFEAGQQATSLYVVRSGTIGTTSPNHYGVQQILFFSLGGDLVGASALHEDEYQTSARAVQRTALCEFPKELLLQSSEGNGGLVRFLRRALSKELNSIRCARLQLATPRADTRVASFVAWYASALAERRLAANRFHLPMSRVEIANHLGLAVESVSRALADLRAEDVLETHGREVQILDSRRLRELACSKQFRRPACASASHNCAASAR</sequence>
<dbReference type="Gene3D" id="2.60.120.10">
    <property type="entry name" value="Jelly Rolls"/>
    <property type="match status" value="1"/>
</dbReference>
<evidence type="ECO:0000313" key="7">
    <source>
        <dbReference type="Proteomes" id="UP001138621"/>
    </source>
</evidence>
<dbReference type="PROSITE" id="PS50042">
    <property type="entry name" value="CNMP_BINDING_3"/>
    <property type="match status" value="1"/>
</dbReference>
<evidence type="ECO:0000256" key="3">
    <source>
        <dbReference type="ARBA" id="ARBA00023163"/>
    </source>
</evidence>
<dbReference type="PROSITE" id="PS51063">
    <property type="entry name" value="HTH_CRP_2"/>
    <property type="match status" value="1"/>
</dbReference>
<dbReference type="GO" id="GO:0005829">
    <property type="term" value="C:cytosol"/>
    <property type="evidence" value="ECO:0007669"/>
    <property type="project" value="TreeGrafter"/>
</dbReference>
<comment type="caution">
    <text evidence="6">The sequence shown here is derived from an EMBL/GenBank/DDBJ whole genome shotgun (WGS) entry which is preliminary data.</text>
</comment>
<reference evidence="6" key="1">
    <citation type="submission" date="2020-02" db="EMBL/GenBank/DDBJ databases">
        <title>Synteny-based analysis reveals conserved mechanism for high triclosan tolerance in Pseudomonas, as well as instances of horizontal transfer.</title>
        <authorList>
            <person name="Mcfarland A.G."/>
            <person name="Bertucci H.K."/>
            <person name="Litmann E."/>
            <person name="Shen J."/>
            <person name="Huttenhower C."/>
            <person name="Hartmann E.M."/>
        </authorList>
    </citation>
    <scope>NUCLEOTIDE SEQUENCE</scope>
    <source>
        <strain evidence="6">109A1</strain>
    </source>
</reference>
<dbReference type="PANTHER" id="PTHR24567">
    <property type="entry name" value="CRP FAMILY TRANSCRIPTIONAL REGULATORY PROTEIN"/>
    <property type="match status" value="1"/>
</dbReference>
<evidence type="ECO:0000259" key="5">
    <source>
        <dbReference type="PROSITE" id="PS51063"/>
    </source>
</evidence>
<dbReference type="EMBL" id="JAAMRD010000011">
    <property type="protein sequence ID" value="MBA1305584.1"/>
    <property type="molecule type" value="Genomic_DNA"/>
</dbReference>
<dbReference type="SMART" id="SM00100">
    <property type="entry name" value="cNMP"/>
    <property type="match status" value="1"/>
</dbReference>
<accession>A0AA40RT82</accession>
<gene>
    <name evidence="6" type="ORF">G7024_14390</name>
</gene>
<dbReference type="Pfam" id="PF00027">
    <property type="entry name" value="cNMP_binding"/>
    <property type="match status" value="1"/>
</dbReference>
<dbReference type="PANTHER" id="PTHR24567:SF75">
    <property type="entry name" value="FUMARATE AND NITRATE REDUCTION REGULATORY PROTEIN"/>
    <property type="match status" value="1"/>
</dbReference>
<keyword evidence="3" id="KW-0804">Transcription</keyword>
<name>A0AA40RT82_STUST</name>
<dbReference type="InterPro" id="IPR036390">
    <property type="entry name" value="WH_DNA-bd_sf"/>
</dbReference>
<keyword evidence="2" id="KW-0238">DNA-binding</keyword>
<dbReference type="SMART" id="SM00419">
    <property type="entry name" value="HTH_CRP"/>
    <property type="match status" value="1"/>
</dbReference>
<dbReference type="InterPro" id="IPR036388">
    <property type="entry name" value="WH-like_DNA-bd_sf"/>
</dbReference>